<dbReference type="KEGG" id="pgb:H744_2c2869"/>
<dbReference type="PRINTS" id="PR01805">
    <property type="entry name" value="VACJLIPOPROT"/>
</dbReference>
<evidence type="ECO:0000256" key="4">
    <source>
        <dbReference type="SAM" id="SignalP"/>
    </source>
</evidence>
<protein>
    <recommendedName>
        <fullName evidence="7">VacJ lipoprotein</fullName>
    </recommendedName>
</protein>
<proteinExistence type="inferred from homology"/>
<dbReference type="PROSITE" id="PS51257">
    <property type="entry name" value="PROKAR_LIPOPROTEIN"/>
    <property type="match status" value="1"/>
</dbReference>
<dbReference type="AlphaFoldDB" id="A0A0C5WSZ5"/>
<dbReference type="PANTHER" id="PTHR30035:SF3">
    <property type="entry name" value="INTERMEMBRANE PHOSPHOLIPID TRANSPORT SYSTEM LIPOPROTEIN MLAA"/>
    <property type="match status" value="1"/>
</dbReference>
<evidence type="ECO:0000313" key="5">
    <source>
        <dbReference type="EMBL" id="AJR09522.1"/>
    </source>
</evidence>
<dbReference type="GO" id="GO:0016020">
    <property type="term" value="C:membrane"/>
    <property type="evidence" value="ECO:0007669"/>
    <property type="project" value="InterPro"/>
</dbReference>
<keyword evidence="2 4" id="KW-0732">Signal</keyword>
<feature type="signal peptide" evidence="4">
    <location>
        <begin position="1"/>
        <end position="22"/>
    </location>
</feature>
<dbReference type="STRING" id="658445.H744_2c2869"/>
<evidence type="ECO:0000313" key="6">
    <source>
        <dbReference type="Proteomes" id="UP000032303"/>
    </source>
</evidence>
<dbReference type="GO" id="GO:0120010">
    <property type="term" value="P:intermembrane phospholipid transfer"/>
    <property type="evidence" value="ECO:0007669"/>
    <property type="project" value="TreeGrafter"/>
</dbReference>
<dbReference type="OrthoDB" id="9785326at2"/>
<dbReference type="Proteomes" id="UP000032303">
    <property type="component" value="Chromosome 2"/>
</dbReference>
<dbReference type="HOGENOM" id="CLU_059326_3_0_6"/>
<dbReference type="Pfam" id="PF04333">
    <property type="entry name" value="MlaA"/>
    <property type="match status" value="1"/>
</dbReference>
<feature type="region of interest" description="Disordered" evidence="3">
    <location>
        <begin position="70"/>
        <end position="94"/>
    </location>
</feature>
<accession>A0A0C5WSZ5</accession>
<evidence type="ECO:0000256" key="1">
    <source>
        <dbReference type="ARBA" id="ARBA00010634"/>
    </source>
</evidence>
<keyword evidence="6" id="KW-1185">Reference proteome</keyword>
<dbReference type="InterPro" id="IPR007428">
    <property type="entry name" value="MlaA"/>
</dbReference>
<gene>
    <name evidence="5" type="ORF">H744_2c2869</name>
</gene>
<dbReference type="EMBL" id="CP005974">
    <property type="protein sequence ID" value="AJR09522.1"/>
    <property type="molecule type" value="Genomic_DNA"/>
</dbReference>
<organism evidence="5 6">
    <name type="scientific">Photobacterium gaetbulicola Gung47</name>
    <dbReference type="NCBI Taxonomy" id="658445"/>
    <lineage>
        <taxon>Bacteria</taxon>
        <taxon>Pseudomonadati</taxon>
        <taxon>Pseudomonadota</taxon>
        <taxon>Gammaproteobacteria</taxon>
        <taxon>Vibrionales</taxon>
        <taxon>Vibrionaceae</taxon>
        <taxon>Photobacterium</taxon>
    </lineage>
</organism>
<evidence type="ECO:0000256" key="3">
    <source>
        <dbReference type="SAM" id="MobiDB-lite"/>
    </source>
</evidence>
<feature type="chain" id="PRO_5002184600" description="VacJ lipoprotein" evidence="4">
    <location>
        <begin position="23"/>
        <end position="342"/>
    </location>
</feature>
<sequence length="342" mass="37135">MDTTLNKHLLAIAISLTLTACAQSPAEQSSPDVTLVEPSASAVEQGGDLAALDTDAVDIDAVDTDAVDTDAAGGVGDSESVTAQADGIEGFGDDDEDYDDDLAAVLEEVEQGGGEYSVPGVYDPFEGFNRAMWNLNYDYLDPYLARPISLAYVDYTPSFIRTGIRNFLANLDEPASMVNSALMLNGEEAVRHFNRFWINSTFGLLGLIDIASAADIRKPVDKQFGDTLGKYGVSNGPYFMFPVYGPLTLREGAGDIVDGLYLPLSALNFWQSLGKWAFEGMEDRAALVKQEAILKDSPDAYIFTRDAYIQNKNFRASGGNVELPEQQDDAYLDDFMDEIDGQ</sequence>
<name>A0A0C5WSZ5_9GAMM</name>
<comment type="similarity">
    <text evidence="1">Belongs to the MlaA family.</text>
</comment>
<dbReference type="PANTHER" id="PTHR30035">
    <property type="entry name" value="LIPOPROTEIN VACJ-RELATED"/>
    <property type="match status" value="1"/>
</dbReference>
<evidence type="ECO:0000256" key="2">
    <source>
        <dbReference type="ARBA" id="ARBA00022729"/>
    </source>
</evidence>
<evidence type="ECO:0008006" key="7">
    <source>
        <dbReference type="Google" id="ProtNLM"/>
    </source>
</evidence>
<dbReference type="PATRIC" id="fig|658445.3.peg.4916"/>
<reference evidence="5 6" key="1">
    <citation type="submission" date="2013-05" db="EMBL/GenBank/DDBJ databases">
        <title>Complete genome sequence of the lipase-producing bacterium Photobacterium gaetbulicola Gung47.</title>
        <authorList>
            <person name="Kim Y.-O."/>
        </authorList>
    </citation>
    <scope>NUCLEOTIDE SEQUENCE [LARGE SCALE GENOMIC DNA]</scope>
    <source>
        <strain evidence="5 6">Gung47</strain>
    </source>
</reference>